<evidence type="ECO:0000313" key="4">
    <source>
        <dbReference type="Proteomes" id="UP001632038"/>
    </source>
</evidence>
<dbReference type="InterPro" id="IPR044200">
    <property type="entry name" value="At5g03900-like"/>
</dbReference>
<gene>
    <name evidence="3" type="ORF">CASFOL_016660</name>
</gene>
<evidence type="ECO:0000256" key="2">
    <source>
        <dbReference type="SAM" id="Phobius"/>
    </source>
</evidence>
<keyword evidence="4" id="KW-1185">Reference proteome</keyword>
<proteinExistence type="predicted"/>
<feature type="transmembrane region" description="Helical" evidence="2">
    <location>
        <begin position="14"/>
        <end position="36"/>
    </location>
</feature>
<keyword evidence="2" id="KW-0472">Membrane</keyword>
<reference evidence="4" key="1">
    <citation type="journal article" date="2024" name="IScience">
        <title>Strigolactones Initiate the Formation of Haustorium-like Structures in Castilleja.</title>
        <authorList>
            <person name="Buerger M."/>
            <person name="Peterson D."/>
            <person name="Chory J."/>
        </authorList>
    </citation>
    <scope>NUCLEOTIDE SEQUENCE [LARGE SCALE GENOMIC DNA]</scope>
</reference>
<evidence type="ECO:0000256" key="1">
    <source>
        <dbReference type="SAM" id="MobiDB-lite"/>
    </source>
</evidence>
<dbReference type="PANTHER" id="PTHR47380:SF4">
    <property type="entry name" value="OS02G0533000 PROTEIN"/>
    <property type="match status" value="1"/>
</dbReference>
<protein>
    <recommendedName>
        <fullName evidence="5">Photosystem II protein N</fullName>
    </recommendedName>
</protein>
<dbReference type="PANTHER" id="PTHR47380">
    <property type="entry name" value="OS02G0533000 PROTEIN"/>
    <property type="match status" value="1"/>
</dbReference>
<organism evidence="3 4">
    <name type="scientific">Castilleja foliolosa</name>
    <dbReference type="NCBI Taxonomy" id="1961234"/>
    <lineage>
        <taxon>Eukaryota</taxon>
        <taxon>Viridiplantae</taxon>
        <taxon>Streptophyta</taxon>
        <taxon>Embryophyta</taxon>
        <taxon>Tracheophyta</taxon>
        <taxon>Spermatophyta</taxon>
        <taxon>Magnoliopsida</taxon>
        <taxon>eudicotyledons</taxon>
        <taxon>Gunneridae</taxon>
        <taxon>Pentapetalae</taxon>
        <taxon>asterids</taxon>
        <taxon>lamiids</taxon>
        <taxon>Lamiales</taxon>
        <taxon>Orobanchaceae</taxon>
        <taxon>Pedicularideae</taxon>
        <taxon>Castillejinae</taxon>
        <taxon>Castilleja</taxon>
    </lineage>
</organism>
<dbReference type="AlphaFoldDB" id="A0ABD3D994"/>
<comment type="caution">
    <text evidence="3">The sequence shown here is derived from an EMBL/GenBank/DDBJ whole genome shotgun (WGS) entry which is preliminary data.</text>
</comment>
<evidence type="ECO:0000313" key="3">
    <source>
        <dbReference type="EMBL" id="KAL3638753.1"/>
    </source>
</evidence>
<feature type="region of interest" description="Disordered" evidence="1">
    <location>
        <begin position="35"/>
        <end position="54"/>
    </location>
</feature>
<name>A0ABD3D994_9LAMI</name>
<sequence>MVAGGGSTQMAAEFGTALIASIVIVYTTIIAIVSSSRDSDDRGNRRGRSYNSGINLYFSPTDLF</sequence>
<dbReference type="EMBL" id="JAVIJP010000018">
    <property type="protein sequence ID" value="KAL3638753.1"/>
    <property type="molecule type" value="Genomic_DNA"/>
</dbReference>
<keyword evidence="2" id="KW-1133">Transmembrane helix</keyword>
<keyword evidence="2" id="KW-0812">Transmembrane</keyword>
<accession>A0ABD3D994</accession>
<dbReference type="Proteomes" id="UP001632038">
    <property type="component" value="Unassembled WGS sequence"/>
</dbReference>
<evidence type="ECO:0008006" key="5">
    <source>
        <dbReference type="Google" id="ProtNLM"/>
    </source>
</evidence>